<feature type="active site" description="Charge relay system" evidence="2">
    <location>
        <position position="371"/>
    </location>
</feature>
<dbReference type="InterPro" id="IPR006862">
    <property type="entry name" value="Thio_Ohase/aa_AcTrfase"/>
</dbReference>
<dbReference type="PANTHER" id="PTHR10824">
    <property type="entry name" value="ACYL-COENZYME A THIOESTERASE-RELATED"/>
    <property type="match status" value="1"/>
</dbReference>
<dbReference type="EMBL" id="NUTL01000124">
    <property type="protein sequence ID" value="PHE90215.1"/>
    <property type="molecule type" value="Genomic_DNA"/>
</dbReference>
<dbReference type="Pfam" id="PF08840">
    <property type="entry name" value="BAAT_C"/>
    <property type="match status" value="1"/>
</dbReference>
<comment type="caution">
    <text evidence="5">The sequence shown here is derived from an EMBL/GenBank/DDBJ whole genome shotgun (WGS) entry which is preliminary data.</text>
</comment>
<organism evidence="5 6">
    <name type="scientific">Bacillus pseudomycoides</name>
    <dbReference type="NCBI Taxonomy" id="64104"/>
    <lineage>
        <taxon>Bacteria</taxon>
        <taxon>Bacillati</taxon>
        <taxon>Bacillota</taxon>
        <taxon>Bacilli</taxon>
        <taxon>Bacillales</taxon>
        <taxon>Bacillaceae</taxon>
        <taxon>Bacillus</taxon>
        <taxon>Bacillus cereus group</taxon>
    </lineage>
</organism>
<dbReference type="Proteomes" id="UP000221918">
    <property type="component" value="Unassembled WGS sequence"/>
</dbReference>
<accession>A0ABD6T0E3</accession>
<evidence type="ECO:0008006" key="7">
    <source>
        <dbReference type="Google" id="ProtNLM"/>
    </source>
</evidence>
<sequence>MRKTVMVSKQISTVLGEPFFIEFSGLESEQNIRIDAKTKDSANRVWKSWATWQADINGELNIVINIPSEGSYQGIDAYELIYGMELVEPSFPPYFLQDEMQKLTISLCITLEDQILEEMDITFDLYQTDVTQIEIQENFLGKFFLPKKLKGSLPAVLVLGGSLGGFNWSEQVANYLASHGYAALAVAYFDWNGSHLLPNQLANVPLEPCLDAMKWLANHSTVNPNKLGIIGYSKGAELALLLASKLEKTDLQSLVTLSPSSHIFAGFSMEEALNTSSWSYQGVPVPYLPYPKTNHPLYETNLYHLHSEAIKQSSQEIWEQARISVEKIESPMLVVTGMKDSTWPSVEMVDTIEAQTSSKLIKKVILQEAGHDFTLPYLPIVTNNDNLQKKEIELARRKTWDNVREFLKQTL</sequence>
<dbReference type="InterPro" id="IPR042490">
    <property type="entry name" value="Thio_Ohase/BAAT_N"/>
</dbReference>
<feature type="domain" description="Acyl-CoA thioester hydrolase/bile acid-CoA amino acid N-acetyltransferase" evidence="3">
    <location>
        <begin position="17"/>
        <end position="137"/>
    </location>
</feature>
<proteinExistence type="inferred from homology"/>
<dbReference type="PANTHER" id="PTHR10824:SF4">
    <property type="entry name" value="ACYL-COENZYME A THIOESTERASE 1-LIKE"/>
    <property type="match status" value="1"/>
</dbReference>
<dbReference type="SUPFAM" id="SSF53474">
    <property type="entry name" value="alpha/beta-Hydrolases"/>
    <property type="match status" value="1"/>
</dbReference>
<evidence type="ECO:0000259" key="4">
    <source>
        <dbReference type="Pfam" id="PF08840"/>
    </source>
</evidence>
<evidence type="ECO:0000259" key="3">
    <source>
        <dbReference type="Pfam" id="PF04775"/>
    </source>
</evidence>
<dbReference type="PIRSF" id="PIRSF016521">
    <property type="entry name" value="Acyl-CoA_hydro"/>
    <property type="match status" value="1"/>
</dbReference>
<dbReference type="Gene3D" id="3.40.50.1820">
    <property type="entry name" value="alpha/beta hydrolase"/>
    <property type="match status" value="1"/>
</dbReference>
<evidence type="ECO:0000256" key="2">
    <source>
        <dbReference type="PIRSR" id="PIRSR016521-1"/>
    </source>
</evidence>
<feature type="active site" description="Charge relay system" evidence="2">
    <location>
        <position position="233"/>
    </location>
</feature>
<dbReference type="InterPro" id="IPR014940">
    <property type="entry name" value="BAAT_C"/>
</dbReference>
<dbReference type="InterPro" id="IPR016662">
    <property type="entry name" value="Acyl-CoA_thioEstase_long-chain"/>
</dbReference>
<evidence type="ECO:0000256" key="1">
    <source>
        <dbReference type="ARBA" id="ARBA00006538"/>
    </source>
</evidence>
<feature type="active site" description="Charge relay system" evidence="2">
    <location>
        <position position="340"/>
    </location>
</feature>
<protein>
    <recommendedName>
        <fullName evidence="7">Acyl-CoA thioesterase</fullName>
    </recommendedName>
</protein>
<reference evidence="5 6" key="1">
    <citation type="submission" date="2017-09" db="EMBL/GenBank/DDBJ databases">
        <title>Large-scale bioinformatics analysis of Bacillus genomes uncovers conserved roles of natural products in bacterial physiology.</title>
        <authorList>
            <consortium name="Agbiome Team Llc"/>
            <person name="Bleich R.M."/>
            <person name="Grubbs K.J."/>
            <person name="Santa Maria K.C."/>
            <person name="Allen S.E."/>
            <person name="Farag S."/>
            <person name="Shank E.A."/>
            <person name="Bowers A."/>
        </authorList>
    </citation>
    <scope>NUCLEOTIDE SEQUENCE [LARGE SCALE GENOMIC DNA]</scope>
    <source>
        <strain evidence="5 6">AFS037265</strain>
    </source>
</reference>
<comment type="similarity">
    <text evidence="1">Belongs to the C/M/P thioester hydrolase family.</text>
</comment>
<dbReference type="RefSeq" id="WP_098101282.1">
    <property type="nucleotide sequence ID" value="NZ_CP064269.1"/>
</dbReference>
<name>A0ABD6T0E3_9BACI</name>
<dbReference type="Gene3D" id="2.60.40.2240">
    <property type="entry name" value="Acyl-CoA thioester hydrolase/BAAT N-terminal domain"/>
    <property type="match status" value="1"/>
</dbReference>
<feature type="domain" description="BAAT/Acyl-CoA thioester hydrolase C-terminal" evidence="4">
    <location>
        <begin position="211"/>
        <end position="386"/>
    </location>
</feature>
<gene>
    <name evidence="5" type="ORF">COF81_24205</name>
</gene>
<dbReference type="AlphaFoldDB" id="A0ABD6T0E3"/>
<dbReference type="Pfam" id="PF04775">
    <property type="entry name" value="Bile_Hydr_Trans"/>
    <property type="match status" value="1"/>
</dbReference>
<evidence type="ECO:0000313" key="5">
    <source>
        <dbReference type="EMBL" id="PHE90215.1"/>
    </source>
</evidence>
<evidence type="ECO:0000313" key="6">
    <source>
        <dbReference type="Proteomes" id="UP000221918"/>
    </source>
</evidence>
<dbReference type="InterPro" id="IPR029058">
    <property type="entry name" value="AB_hydrolase_fold"/>
</dbReference>